<dbReference type="RefSeq" id="WP_053784190.1">
    <property type="nucleotide sequence ID" value="NZ_LITU01000083.1"/>
</dbReference>
<dbReference type="NCBIfam" id="TIGR03062">
    <property type="entry name" value="pip_yhgE_Cterm"/>
    <property type="match status" value="1"/>
</dbReference>
<gene>
    <name evidence="7" type="ORF">AMS66_29565</name>
</gene>
<name>A0A0M9BIG1_9BACL</name>
<evidence type="ECO:0000256" key="2">
    <source>
        <dbReference type="ARBA" id="ARBA00022692"/>
    </source>
</evidence>
<comment type="subcellular location">
    <subcellularLocation>
        <location evidence="1">Membrane</location>
        <topology evidence="1">Multi-pass membrane protein</topology>
    </subcellularLocation>
</comment>
<dbReference type="Pfam" id="PF12698">
    <property type="entry name" value="ABC2_membrane_3"/>
    <property type="match status" value="2"/>
</dbReference>
<keyword evidence="8" id="KW-1185">Reference proteome</keyword>
<evidence type="ECO:0000256" key="5">
    <source>
        <dbReference type="SAM" id="Phobius"/>
    </source>
</evidence>
<keyword evidence="3 5" id="KW-1133">Transmembrane helix</keyword>
<dbReference type="InterPro" id="IPR017501">
    <property type="entry name" value="Phage_infect_YhgE_C"/>
</dbReference>
<organism evidence="7 8">
    <name type="scientific">Paenibacillus xylanivorans</name>
    <dbReference type="NCBI Taxonomy" id="1705561"/>
    <lineage>
        <taxon>Bacteria</taxon>
        <taxon>Bacillati</taxon>
        <taxon>Bacillota</taxon>
        <taxon>Bacilli</taxon>
        <taxon>Bacillales</taxon>
        <taxon>Paenibacillaceae</taxon>
        <taxon>Paenibacillus</taxon>
    </lineage>
</organism>
<dbReference type="OrthoDB" id="9811483at2"/>
<comment type="caution">
    <text evidence="7">The sequence shown here is derived from an EMBL/GenBank/DDBJ whole genome shotgun (WGS) entry which is preliminary data.</text>
</comment>
<feature type="transmembrane region" description="Helical" evidence="5">
    <location>
        <begin position="12"/>
        <end position="35"/>
    </location>
</feature>
<protein>
    <submittedName>
        <fullName evidence="7">Phage infection protein</fullName>
    </submittedName>
</protein>
<evidence type="ECO:0000256" key="4">
    <source>
        <dbReference type="ARBA" id="ARBA00023136"/>
    </source>
</evidence>
<dbReference type="PATRIC" id="fig|1705561.3.peg.6250"/>
<accession>A0A0M9BIG1</accession>
<feature type="transmembrane region" description="Helical" evidence="5">
    <location>
        <begin position="852"/>
        <end position="869"/>
    </location>
</feature>
<dbReference type="Gene3D" id="3.40.1710.10">
    <property type="entry name" value="abc type-2 transporter like domain"/>
    <property type="match status" value="1"/>
</dbReference>
<feature type="transmembrane region" description="Helical" evidence="5">
    <location>
        <begin position="765"/>
        <end position="785"/>
    </location>
</feature>
<feature type="transmembrane region" description="Helical" evidence="5">
    <location>
        <begin position="797"/>
        <end position="820"/>
    </location>
</feature>
<feature type="transmembrane region" description="Helical" evidence="5">
    <location>
        <begin position="695"/>
        <end position="713"/>
    </location>
</feature>
<sequence>MRHIWHVYKTDWLHILKVPTGIFLIVAIILLPGVYDWVNVKSVWDPYSNTQGIKIAVTTEDKGATVAGTSVNIGDELVSSLKQNEKLGWTFVDQAEADRGVQTGDYYASLLIPGDFSSKITGIVDGKLERPEVIYTVNEKVNAIAPKITGSGVSAITTQINENFTEAVSQAVLTKLKEAGVEINAQLPTLRKMENGIFTLEKNLPAIQAAGQKVLEVEKAMPGIVKDAQKIVEIEKKLPEINEAAQYVLKVQEYWPQINDAASEVLAIQGRIPDIQKAVERIREVDANFGQVSGVIQTALDKTDKALSIVTAAEQDLDKVSQIAGNGIELAEGLNQFVDSSEEAFQAIGPAIRQNLLLVQQITNAAGDMFGQLQNADLNKLPTAEDLDRIAARLGIAVKLVDSMEELLSKIDNLLPSHPLADKITQLNTISDKLQLQIRLAGIISDAMRRNTTPPADVIAQLNALSKDISNGIGNILSTYESEISPALAAGADKLRSILSTSADTLQGARDRIPDITDILASAKEGIAFGQTELTKIQSDLPQIQSKIHEISETLANKSEGFIQALNTVSSLIRNDLPKLGTKLNAAADFVRNDLPNAEKQIGKASDFVQNQLPEVEKGVHRVASLVRDDLPALESAISKAADKLREVEGNNQFAELAKLLRGDIEEESAFLASPVQIKEQQLYPIPNYGSAMSPFYGVLSLWVGSTLLISLLRAEAENPEGKFRGYELYLGRLATFLTIGLLQAVCVSLGDILILGTYVADKLWFVLFAMLVSAVFVTITYTLLSVFGNIGKGIAIIFMVFQFSSSGGTFPISMTSPFFQALNPFMPFTYAISLLRESVGGILWSTAIKDILWLCMFIALSLIVALALKRPLSSLTKRSAENAKKTKIIA</sequence>
<evidence type="ECO:0000256" key="3">
    <source>
        <dbReference type="ARBA" id="ARBA00022989"/>
    </source>
</evidence>
<keyword evidence="4 5" id="KW-0472">Membrane</keyword>
<feature type="domain" description="ABC-2 type transporter transmembrane" evidence="6">
    <location>
        <begin position="655"/>
        <end position="867"/>
    </location>
</feature>
<dbReference type="Proteomes" id="UP000037688">
    <property type="component" value="Unassembled WGS sequence"/>
</dbReference>
<keyword evidence="2 5" id="KW-0812">Transmembrane</keyword>
<dbReference type="PANTHER" id="PTHR43077:SF10">
    <property type="entry name" value="TRANSPORT PERMEASE PROTEIN"/>
    <property type="match status" value="1"/>
</dbReference>
<reference evidence="7 8" key="1">
    <citation type="submission" date="2015-08" db="EMBL/GenBank/DDBJ databases">
        <title>Draft genome sequence of cellulolytic and xylanolytic Paenibacillus sp. A59, isolated from a decaying forest soil from Patagonia, Argentina.</title>
        <authorList>
            <person name="Ghio S."/>
            <person name="Caceres A.M."/>
            <person name="Talia P."/>
            <person name="Grasso D."/>
            <person name="Campos E."/>
        </authorList>
    </citation>
    <scope>NUCLEOTIDE SEQUENCE [LARGE SCALE GENOMIC DNA]</scope>
    <source>
        <strain evidence="7 8">A59</strain>
    </source>
</reference>
<dbReference type="InterPro" id="IPR051328">
    <property type="entry name" value="T7SS_ABC-Transporter"/>
</dbReference>
<evidence type="ECO:0000313" key="7">
    <source>
        <dbReference type="EMBL" id="KOY12569.1"/>
    </source>
</evidence>
<dbReference type="NCBIfam" id="TIGR03061">
    <property type="entry name" value="pip_yhgE_Nterm"/>
    <property type="match status" value="1"/>
</dbReference>
<evidence type="ECO:0000259" key="6">
    <source>
        <dbReference type="Pfam" id="PF12698"/>
    </source>
</evidence>
<proteinExistence type="predicted"/>
<dbReference type="GO" id="GO:0140359">
    <property type="term" value="F:ABC-type transporter activity"/>
    <property type="evidence" value="ECO:0007669"/>
    <property type="project" value="InterPro"/>
</dbReference>
<dbReference type="InterPro" id="IPR017500">
    <property type="entry name" value="Phage_infect_YhgE_N"/>
</dbReference>
<dbReference type="EMBL" id="LITU01000083">
    <property type="protein sequence ID" value="KOY12569.1"/>
    <property type="molecule type" value="Genomic_DNA"/>
</dbReference>
<dbReference type="AlphaFoldDB" id="A0A0M9BIG1"/>
<dbReference type="GO" id="GO:0016020">
    <property type="term" value="C:membrane"/>
    <property type="evidence" value="ECO:0007669"/>
    <property type="project" value="UniProtKB-SubCell"/>
</dbReference>
<dbReference type="PANTHER" id="PTHR43077">
    <property type="entry name" value="TRANSPORT PERMEASE YVFS-RELATED"/>
    <property type="match status" value="1"/>
</dbReference>
<feature type="domain" description="ABC-2 type transporter transmembrane" evidence="6">
    <location>
        <begin position="45"/>
        <end position="171"/>
    </location>
</feature>
<dbReference type="InterPro" id="IPR013525">
    <property type="entry name" value="ABC2_TM"/>
</dbReference>
<evidence type="ECO:0000256" key="1">
    <source>
        <dbReference type="ARBA" id="ARBA00004141"/>
    </source>
</evidence>
<feature type="transmembrane region" description="Helical" evidence="5">
    <location>
        <begin position="734"/>
        <end position="759"/>
    </location>
</feature>
<evidence type="ECO:0000313" key="8">
    <source>
        <dbReference type="Proteomes" id="UP000037688"/>
    </source>
</evidence>